<dbReference type="SUPFAM" id="SSF53098">
    <property type="entry name" value="Ribonuclease H-like"/>
    <property type="match status" value="1"/>
</dbReference>
<evidence type="ECO:0000313" key="4">
    <source>
        <dbReference type="RefSeq" id="XP_056847346.1"/>
    </source>
</evidence>
<dbReference type="KEGG" id="rsz:130498031"/>
<dbReference type="InterPro" id="IPR012337">
    <property type="entry name" value="RNaseH-like_sf"/>
</dbReference>
<reference evidence="4" key="2">
    <citation type="submission" date="2025-08" db="UniProtKB">
        <authorList>
            <consortium name="RefSeq"/>
        </authorList>
    </citation>
    <scope>IDENTIFICATION</scope>
    <source>
        <tissue evidence="4">Leaf</tissue>
    </source>
</reference>
<keyword evidence="3" id="KW-1185">Reference proteome</keyword>
<dbReference type="GeneID" id="130498031"/>
<evidence type="ECO:0000259" key="1">
    <source>
        <dbReference type="Pfam" id="PF13456"/>
    </source>
</evidence>
<evidence type="ECO:0000259" key="2">
    <source>
        <dbReference type="Pfam" id="PF13966"/>
    </source>
</evidence>
<dbReference type="OrthoDB" id="1109693at2759"/>
<proteinExistence type="predicted"/>
<dbReference type="InterPro" id="IPR052929">
    <property type="entry name" value="RNase_H-like_EbsB-rel"/>
</dbReference>
<dbReference type="PANTHER" id="PTHR47074:SF49">
    <property type="entry name" value="POLYNUCLEOTIDYL TRANSFERASE, RIBONUCLEASE H-LIKE SUPERFAMILY PROTEIN"/>
    <property type="match status" value="1"/>
</dbReference>
<dbReference type="InterPro" id="IPR044730">
    <property type="entry name" value="RNase_H-like_dom_plant"/>
</dbReference>
<feature type="domain" description="RNase H type-1" evidence="1">
    <location>
        <begin position="148"/>
        <end position="268"/>
    </location>
</feature>
<dbReference type="Pfam" id="PF13456">
    <property type="entry name" value="RVT_3"/>
    <property type="match status" value="1"/>
</dbReference>
<feature type="domain" description="Reverse transcriptase zinc-binding" evidence="2">
    <location>
        <begin position="3"/>
        <end position="38"/>
    </location>
</feature>
<sequence>MALQRRGILTQPVTCARCGEQESAEHLFLQCDFARQVWSLLPTTRPLRNMMADFDHVLSSSAELTCLPPTGISGNIFSWVCWCIWTARNRLIFENRTLDAEEVICSALRLAREWHNAQLTKSQATGTVRNDYTPVQANASTRLYTLHTDAAWRALDRTAGCGWIIYNPDERGTTTGTSTELCVASPLMAEALAVREALLQAKALHLSNICLKSDNQVLIKALNSKQHPVEIYGINLDIESLSFSFSSISFVYVSRNSNSAADALAKSALYSVNY</sequence>
<dbReference type="Proteomes" id="UP000504610">
    <property type="component" value="Chromosome 7"/>
</dbReference>
<organism evidence="3 4">
    <name type="scientific">Raphanus sativus</name>
    <name type="common">Radish</name>
    <name type="synonym">Raphanus raphanistrum var. sativus</name>
    <dbReference type="NCBI Taxonomy" id="3726"/>
    <lineage>
        <taxon>Eukaryota</taxon>
        <taxon>Viridiplantae</taxon>
        <taxon>Streptophyta</taxon>
        <taxon>Embryophyta</taxon>
        <taxon>Tracheophyta</taxon>
        <taxon>Spermatophyta</taxon>
        <taxon>Magnoliopsida</taxon>
        <taxon>eudicotyledons</taxon>
        <taxon>Gunneridae</taxon>
        <taxon>Pentapetalae</taxon>
        <taxon>rosids</taxon>
        <taxon>malvids</taxon>
        <taxon>Brassicales</taxon>
        <taxon>Brassicaceae</taxon>
        <taxon>Brassiceae</taxon>
        <taxon>Raphanus</taxon>
    </lineage>
</organism>
<dbReference type="AlphaFoldDB" id="A0A9W3C787"/>
<dbReference type="InterPro" id="IPR026960">
    <property type="entry name" value="RVT-Znf"/>
</dbReference>
<dbReference type="Pfam" id="PF13966">
    <property type="entry name" value="zf-RVT"/>
    <property type="match status" value="1"/>
</dbReference>
<dbReference type="InterPro" id="IPR036397">
    <property type="entry name" value="RNaseH_sf"/>
</dbReference>
<protein>
    <submittedName>
        <fullName evidence="4">Uncharacterized protein LOC130498031</fullName>
    </submittedName>
</protein>
<reference evidence="3" key="1">
    <citation type="journal article" date="2019" name="Database">
        <title>The radish genome database (RadishGD): an integrated information resource for radish genomics.</title>
        <authorList>
            <person name="Yu H.J."/>
            <person name="Baek S."/>
            <person name="Lee Y.J."/>
            <person name="Cho A."/>
            <person name="Mun J.H."/>
        </authorList>
    </citation>
    <scope>NUCLEOTIDE SEQUENCE [LARGE SCALE GENOMIC DNA]</scope>
    <source>
        <strain evidence="3">cv. WK10039</strain>
    </source>
</reference>
<dbReference type="InterPro" id="IPR002156">
    <property type="entry name" value="RNaseH_domain"/>
</dbReference>
<dbReference type="Gene3D" id="3.30.420.10">
    <property type="entry name" value="Ribonuclease H-like superfamily/Ribonuclease H"/>
    <property type="match status" value="1"/>
</dbReference>
<dbReference type="PANTHER" id="PTHR47074">
    <property type="entry name" value="BNAC02G40300D PROTEIN"/>
    <property type="match status" value="1"/>
</dbReference>
<dbReference type="CDD" id="cd06222">
    <property type="entry name" value="RNase_H_like"/>
    <property type="match status" value="1"/>
</dbReference>
<dbReference type="GO" id="GO:0003676">
    <property type="term" value="F:nucleic acid binding"/>
    <property type="evidence" value="ECO:0007669"/>
    <property type="project" value="InterPro"/>
</dbReference>
<accession>A0A9W3C787</accession>
<dbReference type="RefSeq" id="XP_056847346.1">
    <property type="nucleotide sequence ID" value="XM_056991366.1"/>
</dbReference>
<dbReference type="GO" id="GO:0004523">
    <property type="term" value="F:RNA-DNA hybrid ribonuclease activity"/>
    <property type="evidence" value="ECO:0007669"/>
    <property type="project" value="InterPro"/>
</dbReference>
<evidence type="ECO:0000313" key="3">
    <source>
        <dbReference type="Proteomes" id="UP000504610"/>
    </source>
</evidence>
<gene>
    <name evidence="4" type="primary">LOC130498031</name>
</gene>
<name>A0A9W3C787_RAPSA</name>